<evidence type="ECO:0000313" key="1">
    <source>
        <dbReference type="Proteomes" id="UP000887578"/>
    </source>
</evidence>
<sequence>MDISGISESNQSNENIKSNASKFSSKHVQFYSTYFSRQNFSLPNNIIYYILKNPKSAKFYQKMVQSCKYFFIKNPIIVIDTKLWFCDENRWETESKQYDITKVTCKFWITGDLFIESNSLNINENMDKNMVSLIVPKQ</sequence>
<name>A0A914PL00_9BILA</name>
<keyword evidence="1" id="KW-1185">Reference proteome</keyword>
<reference evidence="2" key="1">
    <citation type="submission" date="2022-11" db="UniProtKB">
        <authorList>
            <consortium name="WormBaseParasite"/>
        </authorList>
    </citation>
    <scope>IDENTIFICATION</scope>
</reference>
<dbReference type="WBParaSite" id="PDA_v2.g15471.t1">
    <property type="protein sequence ID" value="PDA_v2.g15471.t1"/>
    <property type="gene ID" value="PDA_v2.g15471"/>
</dbReference>
<dbReference type="AlphaFoldDB" id="A0A914PL00"/>
<evidence type="ECO:0000313" key="2">
    <source>
        <dbReference type="WBParaSite" id="PDA_v2.g15471.t1"/>
    </source>
</evidence>
<protein>
    <submittedName>
        <fullName evidence="2">Uncharacterized protein</fullName>
    </submittedName>
</protein>
<accession>A0A914PL00</accession>
<dbReference type="Proteomes" id="UP000887578">
    <property type="component" value="Unplaced"/>
</dbReference>
<proteinExistence type="predicted"/>
<organism evidence="1 2">
    <name type="scientific">Panagrolaimus davidi</name>
    <dbReference type="NCBI Taxonomy" id="227884"/>
    <lineage>
        <taxon>Eukaryota</taxon>
        <taxon>Metazoa</taxon>
        <taxon>Ecdysozoa</taxon>
        <taxon>Nematoda</taxon>
        <taxon>Chromadorea</taxon>
        <taxon>Rhabditida</taxon>
        <taxon>Tylenchina</taxon>
        <taxon>Panagrolaimomorpha</taxon>
        <taxon>Panagrolaimoidea</taxon>
        <taxon>Panagrolaimidae</taxon>
        <taxon>Panagrolaimus</taxon>
    </lineage>
</organism>